<comment type="caution">
    <text evidence="4">The sequence shown here is derived from an EMBL/GenBank/DDBJ whole genome shotgun (WGS) entry which is preliminary data.</text>
</comment>
<dbReference type="Gene3D" id="1.10.530.10">
    <property type="match status" value="1"/>
</dbReference>
<gene>
    <name evidence="4" type="ORF">C9J27_03035</name>
</gene>
<dbReference type="CDD" id="cd16894">
    <property type="entry name" value="MltD-like"/>
    <property type="match status" value="1"/>
</dbReference>
<dbReference type="RefSeq" id="WP_107288745.1">
    <property type="nucleotide sequence ID" value="NZ_PYNF01000002.1"/>
</dbReference>
<feature type="chain" id="PRO_5015468487" description="Transglycosylase SLT domain-containing protein" evidence="2">
    <location>
        <begin position="19"/>
        <end position="209"/>
    </location>
</feature>
<dbReference type="EMBL" id="PYNF01000002">
    <property type="protein sequence ID" value="PSV01017.1"/>
    <property type="molecule type" value="Genomic_DNA"/>
</dbReference>
<protein>
    <recommendedName>
        <fullName evidence="3">Transglycosylase SLT domain-containing protein</fullName>
    </recommendedName>
</protein>
<evidence type="ECO:0000256" key="2">
    <source>
        <dbReference type="SAM" id="SignalP"/>
    </source>
</evidence>
<dbReference type="InterPro" id="IPR023346">
    <property type="entry name" value="Lysozyme-like_dom_sf"/>
</dbReference>
<comment type="similarity">
    <text evidence="1">Belongs to the transglycosylase Slt family.</text>
</comment>
<evidence type="ECO:0000313" key="4">
    <source>
        <dbReference type="EMBL" id="PSV01017.1"/>
    </source>
</evidence>
<proteinExistence type="inferred from homology"/>
<dbReference type="Proteomes" id="UP000241426">
    <property type="component" value="Unassembled WGS sequence"/>
</dbReference>
<dbReference type="PANTHER" id="PTHR37423">
    <property type="entry name" value="SOLUBLE LYTIC MUREIN TRANSGLYCOSYLASE-RELATED"/>
    <property type="match status" value="1"/>
</dbReference>
<keyword evidence="2" id="KW-0732">Signal</keyword>
<dbReference type="AlphaFoldDB" id="A0A2T3KMI7"/>
<evidence type="ECO:0000313" key="5">
    <source>
        <dbReference type="Proteomes" id="UP000241426"/>
    </source>
</evidence>
<feature type="signal peptide" evidence="2">
    <location>
        <begin position="1"/>
        <end position="18"/>
    </location>
</feature>
<organism evidence="4 5">
    <name type="scientific">Photobacterium kishitanii</name>
    <dbReference type="NCBI Taxonomy" id="318456"/>
    <lineage>
        <taxon>Bacteria</taxon>
        <taxon>Pseudomonadati</taxon>
        <taxon>Pseudomonadota</taxon>
        <taxon>Gammaproteobacteria</taxon>
        <taxon>Vibrionales</taxon>
        <taxon>Vibrionaceae</taxon>
        <taxon>Photobacterium</taxon>
    </lineage>
</organism>
<sequence length="209" mass="23735">MRVMFLISLLLFSSSSFAVYNYKTYPWTKGGYELVRYSKMNKHSIVRNARAVYPEYKRYQIVLRPLFDKYKVPPEVLTLAAIESGFKDSIKSHAGAKGLWQLMPKTARSLGLKVDVKNGIDERTDVLKSSDAAIRYIKWLAEDKFGGDYETAIIAYNSGIGNTTKSVIRAKSSNAWALIEGAYVPRESSLHLMKFLTYLSVFNYLDNKG</sequence>
<reference evidence="4 5" key="1">
    <citation type="submission" date="2018-01" db="EMBL/GenBank/DDBJ databases">
        <title>Whole genome sequencing of Histamine producing bacteria.</title>
        <authorList>
            <person name="Butler K."/>
        </authorList>
    </citation>
    <scope>NUCLEOTIDE SEQUENCE [LARGE SCALE GENOMIC DNA]</scope>
    <source>
        <strain evidence="4 5">FS-7.2</strain>
    </source>
</reference>
<feature type="domain" description="Transglycosylase SLT" evidence="3">
    <location>
        <begin position="71"/>
        <end position="177"/>
    </location>
</feature>
<evidence type="ECO:0000259" key="3">
    <source>
        <dbReference type="Pfam" id="PF01464"/>
    </source>
</evidence>
<dbReference type="Pfam" id="PF01464">
    <property type="entry name" value="SLT"/>
    <property type="match status" value="1"/>
</dbReference>
<evidence type="ECO:0000256" key="1">
    <source>
        <dbReference type="ARBA" id="ARBA00007734"/>
    </source>
</evidence>
<name>A0A2T3KMI7_9GAMM</name>
<accession>A0A2T3KMI7</accession>
<dbReference type="SUPFAM" id="SSF53955">
    <property type="entry name" value="Lysozyme-like"/>
    <property type="match status" value="1"/>
</dbReference>
<dbReference type="InterPro" id="IPR008258">
    <property type="entry name" value="Transglycosylase_SLT_dom_1"/>
</dbReference>
<dbReference type="PANTHER" id="PTHR37423:SF2">
    <property type="entry name" value="MEMBRANE-BOUND LYTIC MUREIN TRANSGLYCOSYLASE C"/>
    <property type="match status" value="1"/>
</dbReference>